<reference evidence="1 2" key="1">
    <citation type="submission" date="2017-02" db="EMBL/GenBank/DDBJ databases">
        <authorList>
            <person name="Peterson S.W."/>
        </authorList>
    </citation>
    <scope>NUCLEOTIDE SEQUENCE [LARGE SCALE GENOMIC DNA]</scope>
    <source>
        <strain evidence="1 2">DSM 22899</strain>
    </source>
</reference>
<dbReference type="Proteomes" id="UP000190541">
    <property type="component" value="Unassembled WGS sequence"/>
</dbReference>
<dbReference type="EMBL" id="FUYS01000003">
    <property type="protein sequence ID" value="SKB46486.1"/>
    <property type="molecule type" value="Genomic_DNA"/>
</dbReference>
<dbReference type="AlphaFoldDB" id="A0A1T5BGW6"/>
<evidence type="ECO:0000313" key="2">
    <source>
        <dbReference type="Proteomes" id="UP000190541"/>
    </source>
</evidence>
<gene>
    <name evidence="1" type="ORF">SAMN05660226_01470</name>
</gene>
<proteinExistence type="predicted"/>
<protein>
    <submittedName>
        <fullName evidence="1">Uncharacterized protein</fullName>
    </submittedName>
</protein>
<name>A0A1T5BGW6_9SPHI</name>
<evidence type="ECO:0000313" key="1">
    <source>
        <dbReference type="EMBL" id="SKB46486.1"/>
    </source>
</evidence>
<organism evidence="1 2">
    <name type="scientific">Parapedobacter luteus</name>
    <dbReference type="NCBI Taxonomy" id="623280"/>
    <lineage>
        <taxon>Bacteria</taxon>
        <taxon>Pseudomonadati</taxon>
        <taxon>Bacteroidota</taxon>
        <taxon>Sphingobacteriia</taxon>
        <taxon>Sphingobacteriales</taxon>
        <taxon>Sphingobacteriaceae</taxon>
        <taxon>Parapedobacter</taxon>
    </lineage>
</organism>
<keyword evidence="2" id="KW-1185">Reference proteome</keyword>
<accession>A0A1T5BGW6</accession>
<sequence length="70" mass="8211">MFELFPLLRGKFEFAHCAIAIIRPFALQSYRILVDIAIKTMKANRIVTKRKCRARYTLKRKCMMSPSCTI</sequence>